<organism evidence="2 3">
    <name type="scientific">Pseudomonas mandelii PD30</name>
    <dbReference type="NCBI Taxonomy" id="1419583"/>
    <lineage>
        <taxon>Bacteria</taxon>
        <taxon>Pseudomonadati</taxon>
        <taxon>Pseudomonadota</taxon>
        <taxon>Gammaproteobacteria</taxon>
        <taxon>Pseudomonadales</taxon>
        <taxon>Pseudomonadaceae</taxon>
        <taxon>Pseudomonas</taxon>
    </lineage>
</organism>
<protein>
    <submittedName>
        <fullName evidence="2">Uncharacterized protein</fullName>
    </submittedName>
</protein>
<name>A0A059KX53_9PSED</name>
<comment type="caution">
    <text evidence="2">The sequence shown here is derived from an EMBL/GenBank/DDBJ whole genome shotgun (WGS) entry which is preliminary data.</text>
</comment>
<gene>
    <name evidence="2" type="ORF">V466_22340</name>
</gene>
<sequence length="31" mass="3449">MRIEPLILTLVLILFIFAIGAAWSLISLFSS</sequence>
<accession>A0A059KX53</accession>
<evidence type="ECO:0000313" key="3">
    <source>
        <dbReference type="Proteomes" id="UP000026739"/>
    </source>
</evidence>
<keyword evidence="1" id="KW-0472">Membrane</keyword>
<keyword evidence="1" id="KW-0812">Transmembrane</keyword>
<dbReference type="EMBL" id="AZQQ01000096">
    <property type="protein sequence ID" value="KDD66581.1"/>
    <property type="molecule type" value="Genomic_DNA"/>
</dbReference>
<feature type="transmembrane region" description="Helical" evidence="1">
    <location>
        <begin position="6"/>
        <end position="29"/>
    </location>
</feature>
<proteinExistence type="predicted"/>
<reference evidence="2 3" key="1">
    <citation type="submission" date="2013-12" db="EMBL/GenBank/DDBJ databases">
        <authorList>
            <person name="Formusa P.A."/>
            <person name="Habash M."/>
            <person name="Lee H."/>
            <person name="Trevors J.T."/>
        </authorList>
    </citation>
    <scope>NUCLEOTIDE SEQUENCE [LARGE SCALE GENOMIC DNA]</scope>
    <source>
        <strain evidence="2 3">PD30</strain>
    </source>
</reference>
<keyword evidence="1" id="KW-1133">Transmembrane helix</keyword>
<dbReference type="AlphaFoldDB" id="A0A059KX53"/>
<evidence type="ECO:0000256" key="1">
    <source>
        <dbReference type="SAM" id="Phobius"/>
    </source>
</evidence>
<evidence type="ECO:0000313" key="2">
    <source>
        <dbReference type="EMBL" id="KDD66581.1"/>
    </source>
</evidence>
<dbReference type="Proteomes" id="UP000026739">
    <property type="component" value="Unassembled WGS sequence"/>
</dbReference>